<keyword evidence="3" id="KW-1185">Reference proteome</keyword>
<dbReference type="RefSeq" id="WP_057626750.1">
    <property type="nucleotide sequence ID" value="NZ_LDJJ01000008.1"/>
</dbReference>
<sequence length="256" mass="27899">MPKLFQRTVRPLLACMLALIAPACLATPLHDARQLIVVTAPDWDASSGHLQAYERTDKGWQAHGAGFDVALGRSGSAWGVGVHPQQQDGPHKREGDGRSPAGIFNIGLAFGYAEHISSQMPYQPMLVSSYCMDVPASPLYNQIVDASKVGEDAVKGSTEAMRLDLHNNGDRRYREGFVIEHNAAAVPGQGSCIFAHLWRQPGEATAGCTAMEPERMSALLAWLSPQAKPLFVLLPAAQYERLRRSWGLPQLSETTR</sequence>
<feature type="chain" id="PRO_5006394356" evidence="1">
    <location>
        <begin position="27"/>
        <end position="256"/>
    </location>
</feature>
<evidence type="ECO:0000256" key="1">
    <source>
        <dbReference type="SAM" id="SignalP"/>
    </source>
</evidence>
<name>A0A0R0CPJ4_9GAMM</name>
<dbReference type="PANTHER" id="PTHR38589:SF1">
    <property type="entry name" value="BLR0621 PROTEIN"/>
    <property type="match status" value="1"/>
</dbReference>
<dbReference type="PANTHER" id="PTHR38589">
    <property type="entry name" value="BLR0621 PROTEIN"/>
    <property type="match status" value="1"/>
</dbReference>
<dbReference type="OrthoDB" id="9804204at2"/>
<dbReference type="AlphaFoldDB" id="A0A0R0CPJ4"/>
<organism evidence="2 3">
    <name type="scientific">Stenotrophomonas terrae</name>
    <dbReference type="NCBI Taxonomy" id="405446"/>
    <lineage>
        <taxon>Bacteria</taxon>
        <taxon>Pseudomonadati</taxon>
        <taxon>Pseudomonadota</taxon>
        <taxon>Gammaproteobacteria</taxon>
        <taxon>Lysobacterales</taxon>
        <taxon>Lysobacteraceae</taxon>
        <taxon>Stenotrophomonas</taxon>
    </lineage>
</organism>
<evidence type="ECO:0000313" key="3">
    <source>
        <dbReference type="Proteomes" id="UP000051863"/>
    </source>
</evidence>
<feature type="signal peptide" evidence="1">
    <location>
        <begin position="1"/>
        <end position="26"/>
    </location>
</feature>
<dbReference type="PATRIC" id="fig|405446.3.peg.3635"/>
<dbReference type="Proteomes" id="UP000051863">
    <property type="component" value="Unassembled WGS sequence"/>
</dbReference>
<protein>
    <submittedName>
        <fullName evidence="2">ErfK/YbiS/YcfS/YnhG family protein</fullName>
    </submittedName>
</protein>
<comment type="caution">
    <text evidence="2">The sequence shown here is derived from an EMBL/GenBank/DDBJ whole genome shotgun (WGS) entry which is preliminary data.</text>
</comment>
<reference evidence="2 3" key="1">
    <citation type="submission" date="2015-05" db="EMBL/GenBank/DDBJ databases">
        <title>Genome sequencing and analysis of members of genus Stenotrophomonas.</title>
        <authorList>
            <person name="Patil P.P."/>
            <person name="Midha S."/>
            <person name="Patil P.B."/>
        </authorList>
    </citation>
    <scope>NUCLEOTIDE SEQUENCE [LARGE SCALE GENOMIC DNA]</scope>
    <source>
        <strain evidence="2 3">DSM 18941</strain>
    </source>
</reference>
<dbReference type="EMBL" id="LDJJ01000008">
    <property type="protein sequence ID" value="KRG71435.1"/>
    <property type="molecule type" value="Genomic_DNA"/>
</dbReference>
<accession>A0A0R0CPJ4</accession>
<evidence type="ECO:0000313" key="2">
    <source>
        <dbReference type="EMBL" id="KRG71435.1"/>
    </source>
</evidence>
<keyword evidence="1" id="KW-0732">Signal</keyword>
<gene>
    <name evidence="2" type="ORF">ABB27_03045</name>
</gene>
<proteinExistence type="predicted"/>